<keyword evidence="1" id="KW-0812">Transmembrane</keyword>
<name>A0A9W6MUV1_9HYPH</name>
<evidence type="ECO:0000256" key="1">
    <source>
        <dbReference type="SAM" id="Phobius"/>
    </source>
</evidence>
<feature type="transmembrane region" description="Helical" evidence="1">
    <location>
        <begin position="103"/>
        <end position="123"/>
    </location>
</feature>
<dbReference type="InterPro" id="IPR008523">
    <property type="entry name" value="DUF805"/>
</dbReference>
<reference evidence="2" key="2">
    <citation type="submission" date="2023-01" db="EMBL/GenBank/DDBJ databases">
        <authorList>
            <person name="Sun Q."/>
            <person name="Evtushenko L."/>
        </authorList>
    </citation>
    <scope>NUCLEOTIDE SEQUENCE</scope>
    <source>
        <strain evidence="2">VKM B-2347</strain>
    </source>
</reference>
<evidence type="ECO:0000313" key="3">
    <source>
        <dbReference type="Proteomes" id="UP001143372"/>
    </source>
</evidence>
<dbReference type="Proteomes" id="UP001143372">
    <property type="component" value="Unassembled WGS sequence"/>
</dbReference>
<dbReference type="Pfam" id="PF05656">
    <property type="entry name" value="DUF805"/>
    <property type="match status" value="1"/>
</dbReference>
<proteinExistence type="predicted"/>
<dbReference type="PANTHER" id="PTHR34980">
    <property type="entry name" value="INNER MEMBRANE PROTEIN-RELATED-RELATED"/>
    <property type="match status" value="1"/>
</dbReference>
<dbReference type="RefSeq" id="WP_271167563.1">
    <property type="nucleotide sequence ID" value="NZ_BSFI01000004.1"/>
</dbReference>
<comment type="caution">
    <text evidence="2">The sequence shown here is derived from an EMBL/GenBank/DDBJ whole genome shotgun (WGS) entry which is preliminary data.</text>
</comment>
<reference evidence="2" key="1">
    <citation type="journal article" date="2014" name="Int. J. Syst. Evol. Microbiol.">
        <title>Complete genome sequence of Corynebacterium casei LMG S-19264T (=DSM 44701T), isolated from a smear-ripened cheese.</title>
        <authorList>
            <consortium name="US DOE Joint Genome Institute (JGI-PGF)"/>
            <person name="Walter F."/>
            <person name="Albersmeier A."/>
            <person name="Kalinowski J."/>
            <person name="Ruckert C."/>
        </authorList>
    </citation>
    <scope>NUCLEOTIDE SEQUENCE</scope>
    <source>
        <strain evidence="2">VKM B-2347</strain>
    </source>
</reference>
<dbReference type="AlphaFoldDB" id="A0A9W6MUV1"/>
<evidence type="ECO:0000313" key="2">
    <source>
        <dbReference type="EMBL" id="GLK67317.1"/>
    </source>
</evidence>
<evidence type="ECO:0008006" key="4">
    <source>
        <dbReference type="Google" id="ProtNLM"/>
    </source>
</evidence>
<feature type="transmembrane region" description="Helical" evidence="1">
    <location>
        <begin position="21"/>
        <end position="41"/>
    </location>
</feature>
<feature type="transmembrane region" description="Helical" evidence="1">
    <location>
        <begin position="81"/>
        <end position="97"/>
    </location>
</feature>
<sequence>MLSRLARNYLSFSGRLPRLTYWARSIAAAAVCAALGGLAAISQPYGAFGVLLFSLAAFAVGAFAGASLIVRRFHDLGRNGWVGLAIGAAAAVGSYAGEFSLAPISISVFAGVVSLTLFVYLGFARGTRGPNRYGPDPLAR</sequence>
<keyword evidence="1" id="KW-0472">Membrane</keyword>
<feature type="transmembrane region" description="Helical" evidence="1">
    <location>
        <begin position="47"/>
        <end position="69"/>
    </location>
</feature>
<protein>
    <recommendedName>
        <fullName evidence="4">DUF805 domain-containing protein</fullName>
    </recommendedName>
</protein>
<dbReference type="EMBL" id="BSFI01000004">
    <property type="protein sequence ID" value="GLK67317.1"/>
    <property type="molecule type" value="Genomic_DNA"/>
</dbReference>
<organism evidence="2 3">
    <name type="scientific">Hansschlegelia plantiphila</name>
    <dbReference type="NCBI Taxonomy" id="374655"/>
    <lineage>
        <taxon>Bacteria</taxon>
        <taxon>Pseudomonadati</taxon>
        <taxon>Pseudomonadota</taxon>
        <taxon>Alphaproteobacteria</taxon>
        <taxon>Hyphomicrobiales</taxon>
        <taxon>Methylopilaceae</taxon>
        <taxon>Hansschlegelia</taxon>
    </lineage>
</organism>
<keyword evidence="3" id="KW-1185">Reference proteome</keyword>
<accession>A0A9W6MUV1</accession>
<dbReference type="GO" id="GO:0005886">
    <property type="term" value="C:plasma membrane"/>
    <property type="evidence" value="ECO:0007669"/>
    <property type="project" value="TreeGrafter"/>
</dbReference>
<keyword evidence="1" id="KW-1133">Transmembrane helix</keyword>
<gene>
    <name evidence="2" type="ORF">GCM10008179_09550</name>
</gene>